<evidence type="ECO:0000313" key="2">
    <source>
        <dbReference type="Proteomes" id="UP000252124"/>
    </source>
</evidence>
<dbReference type="RefSeq" id="WP_088591674.1">
    <property type="nucleotide sequence ID" value="NZ_CADIJU010000045.1"/>
</dbReference>
<comment type="caution">
    <text evidence="1">The sequence shown here is derived from an EMBL/GenBank/DDBJ whole genome shotgun (WGS) entry which is preliminary data.</text>
</comment>
<dbReference type="EMBL" id="QNRM01000035">
    <property type="protein sequence ID" value="RBP09278.1"/>
    <property type="molecule type" value="Genomic_DNA"/>
</dbReference>
<accession>A0ABX9FVR4</accession>
<dbReference type="Proteomes" id="UP000252124">
    <property type="component" value="Unassembled WGS sequence"/>
</dbReference>
<protein>
    <submittedName>
        <fullName evidence="1">Uncharacterized protein</fullName>
    </submittedName>
</protein>
<gene>
    <name evidence="1" type="ORF">DFP87_1351</name>
</gene>
<reference evidence="1 2" key="1">
    <citation type="submission" date="2018-06" db="EMBL/GenBank/DDBJ databases">
        <title>Genomic Encyclopedia of Type Strains, Phase III (KMG-III): the genomes of soil and plant-associated and newly described type strains.</title>
        <authorList>
            <person name="Whitman W."/>
        </authorList>
    </citation>
    <scope>NUCLEOTIDE SEQUENCE [LARGE SCALE GENOMIC DNA]</scope>
    <source>
        <strain evidence="1 2">CECT 7342</strain>
    </source>
</reference>
<keyword evidence="2" id="KW-1185">Reference proteome</keyword>
<sequence length="110" mass="11825">MANIKYFSDVTDEAVALTAPHGMPNKEFTARWPGVQGIRYDGYQMLVGHEGGNLGGAVLPVTRKIEYKSQPSRHECNAKCVNGKHNGTCECKCGGKNHGAGMFTSLLKAA</sequence>
<evidence type="ECO:0000313" key="1">
    <source>
        <dbReference type="EMBL" id="RBP09278.1"/>
    </source>
</evidence>
<dbReference type="GeneID" id="99734570"/>
<name>A0ABX9FVR4_9BURK</name>
<proteinExistence type="predicted"/>
<organism evidence="1 2">
    <name type="scientific">Achromobacter marplatensis</name>
    <dbReference type="NCBI Taxonomy" id="470868"/>
    <lineage>
        <taxon>Bacteria</taxon>
        <taxon>Pseudomonadati</taxon>
        <taxon>Pseudomonadota</taxon>
        <taxon>Betaproteobacteria</taxon>
        <taxon>Burkholderiales</taxon>
        <taxon>Alcaligenaceae</taxon>
        <taxon>Achromobacter</taxon>
    </lineage>
</organism>